<evidence type="ECO:0000313" key="1">
    <source>
        <dbReference type="EMBL" id="ARD84831.1"/>
    </source>
</evidence>
<organism evidence="1 2">
    <name type="scientific">Ferroplasma acidiphilum</name>
    <dbReference type="NCBI Taxonomy" id="74969"/>
    <lineage>
        <taxon>Archaea</taxon>
        <taxon>Methanobacteriati</taxon>
        <taxon>Thermoplasmatota</taxon>
        <taxon>Thermoplasmata</taxon>
        <taxon>Thermoplasmatales</taxon>
        <taxon>Ferroplasmaceae</taxon>
        <taxon>Ferroplasma</taxon>
    </lineage>
</organism>
<dbReference type="EMBL" id="CP015363">
    <property type="protein sequence ID" value="ARD84831.1"/>
    <property type="molecule type" value="Genomic_DNA"/>
</dbReference>
<protein>
    <submittedName>
        <fullName evidence="1">ASCH domain protein</fullName>
    </submittedName>
</protein>
<dbReference type="KEGG" id="fai:FAD_0947"/>
<dbReference type="InterPro" id="IPR015947">
    <property type="entry name" value="PUA-like_sf"/>
</dbReference>
<dbReference type="GeneID" id="31676451"/>
<keyword evidence="2" id="KW-1185">Reference proteome</keyword>
<dbReference type="AlphaFoldDB" id="A0A1V0N3Z9"/>
<reference evidence="1 2" key="1">
    <citation type="submission" date="2011-10" db="EMBL/GenBank/DDBJ databases">
        <title>Metabolic and evolutionary patterns in the extreme acidophile Ferroplasma acidiphilum.</title>
        <authorList>
            <person name="Golyshina O.V."/>
            <person name="Kozyavkin S.A."/>
            <person name="Tatusov R.L."/>
            <person name="Slesarev A.I."/>
            <person name="Golyshin P.N."/>
        </authorList>
    </citation>
    <scope>NUCLEOTIDE SEQUENCE [LARGE SCALE GENOMIC DNA]</scope>
    <source>
        <strain evidence="2">Y</strain>
    </source>
</reference>
<gene>
    <name evidence="1" type="ORF">FAD_0947</name>
</gene>
<dbReference type="Proteomes" id="UP000192050">
    <property type="component" value="Chromosome"/>
</dbReference>
<dbReference type="OrthoDB" id="84651at2157"/>
<dbReference type="Gene3D" id="2.30.130.30">
    <property type="entry name" value="Hypothetical protein"/>
    <property type="match status" value="1"/>
</dbReference>
<dbReference type="RefSeq" id="WP_081142220.1">
    <property type="nucleotide sequence ID" value="NZ_CP015363.1"/>
</dbReference>
<proteinExistence type="predicted"/>
<dbReference type="SUPFAM" id="SSF88697">
    <property type="entry name" value="PUA domain-like"/>
    <property type="match status" value="1"/>
</dbReference>
<name>A0A1V0N3Z9_9ARCH</name>
<dbReference type="STRING" id="74969.FAD_0947"/>
<accession>A0A1V0N3Z9</accession>
<evidence type="ECO:0000313" key="2">
    <source>
        <dbReference type="Proteomes" id="UP000192050"/>
    </source>
</evidence>
<sequence>MKVLLSIKPEYVNKILIGEKKYEFRRKIFKKNVKHAYIYSTSPVQRITVSFKIGKIIEDSPETLWSEYKEYAGISEESFFKYFENCSTGYAIEISMAKKLKDKKLKNRPPQSYYYVEKL</sequence>